<feature type="transmembrane region" description="Helical" evidence="8">
    <location>
        <begin position="329"/>
        <end position="349"/>
    </location>
</feature>
<feature type="transmembrane region" description="Helical" evidence="8">
    <location>
        <begin position="139"/>
        <end position="162"/>
    </location>
</feature>
<sequence>MSRAETLVAAPLSDKRAAFPIVAVAGLLLALFAALVTSLSIGQVVLSPGEVLRGLADFGSGSTESRIVVELRLPRVLAAVLGGGALGLAGLLMQTLFRNPLADAWSLGLMAGGQFGAALVVVAGAVVGPAALELITGLAGLGIVAGSILGTLAVALAMAAMARRVHTVTLLVLGLMLGFLAQGLISVLLHFTNRTQSRMFSSWNDATFASMVWPDFATLLPLLLVGLALAVWLAKPLTALLLGETYAESLGVNVPRLRRLVLAATILLAAPVTAFCGPVAFVGLITPHLARGLIGSARIGALIPATLLLGALLALAADFVVHLPWSQHFLHLNAILAILGAPVVIVLLLKSRSLRAAGG</sequence>
<protein>
    <submittedName>
        <fullName evidence="9">Iron ABC transporter permease</fullName>
    </submittedName>
</protein>
<evidence type="ECO:0000256" key="3">
    <source>
        <dbReference type="ARBA" id="ARBA00022448"/>
    </source>
</evidence>
<evidence type="ECO:0000256" key="1">
    <source>
        <dbReference type="ARBA" id="ARBA00004651"/>
    </source>
</evidence>
<feature type="transmembrane region" description="Helical" evidence="8">
    <location>
        <begin position="297"/>
        <end position="317"/>
    </location>
</feature>
<reference evidence="9 10" key="1">
    <citation type="submission" date="2019-06" db="EMBL/GenBank/DDBJ databases">
        <title>Lysobacter alkalisoli sp. nov. isolated from saline-alkali soil.</title>
        <authorList>
            <person name="Sun J.-Q."/>
            <person name="Xu L."/>
        </authorList>
    </citation>
    <scope>NUCLEOTIDE SEQUENCE [LARGE SCALE GENOMIC DNA]</scope>
    <source>
        <strain evidence="9 10">SJ-36</strain>
    </source>
</reference>
<feature type="transmembrane region" description="Helical" evidence="8">
    <location>
        <begin position="168"/>
        <end position="191"/>
    </location>
</feature>
<feature type="transmembrane region" description="Helical" evidence="8">
    <location>
        <begin position="109"/>
        <end position="132"/>
    </location>
</feature>
<keyword evidence="5 8" id="KW-0812">Transmembrane</keyword>
<dbReference type="SUPFAM" id="SSF81345">
    <property type="entry name" value="ABC transporter involved in vitamin B12 uptake, BtuC"/>
    <property type="match status" value="1"/>
</dbReference>
<name>A0A514BQH8_9GAMM</name>
<keyword evidence="4" id="KW-1003">Cell membrane</keyword>
<evidence type="ECO:0000256" key="4">
    <source>
        <dbReference type="ARBA" id="ARBA00022475"/>
    </source>
</evidence>
<comment type="subcellular location">
    <subcellularLocation>
        <location evidence="1">Cell membrane</location>
        <topology evidence="1">Multi-pass membrane protein</topology>
    </subcellularLocation>
</comment>
<proteinExistence type="inferred from homology"/>
<feature type="transmembrane region" description="Helical" evidence="8">
    <location>
        <begin position="20"/>
        <end position="46"/>
    </location>
</feature>
<evidence type="ECO:0000256" key="8">
    <source>
        <dbReference type="SAM" id="Phobius"/>
    </source>
</evidence>
<dbReference type="InterPro" id="IPR000522">
    <property type="entry name" value="ABC_transptr_permease_BtuC"/>
</dbReference>
<evidence type="ECO:0000256" key="5">
    <source>
        <dbReference type="ARBA" id="ARBA00022692"/>
    </source>
</evidence>
<keyword evidence="7 8" id="KW-0472">Membrane</keyword>
<feature type="transmembrane region" description="Helical" evidence="8">
    <location>
        <begin position="76"/>
        <end position="97"/>
    </location>
</feature>
<keyword evidence="10" id="KW-1185">Reference proteome</keyword>
<dbReference type="InterPro" id="IPR037294">
    <property type="entry name" value="ABC_BtuC-like"/>
</dbReference>
<keyword evidence="3" id="KW-0813">Transport</keyword>
<organism evidence="9 10">
    <name type="scientific">Marilutibacter alkalisoli</name>
    <dbReference type="NCBI Taxonomy" id="2591633"/>
    <lineage>
        <taxon>Bacteria</taxon>
        <taxon>Pseudomonadati</taxon>
        <taxon>Pseudomonadota</taxon>
        <taxon>Gammaproteobacteria</taxon>
        <taxon>Lysobacterales</taxon>
        <taxon>Lysobacteraceae</taxon>
        <taxon>Marilutibacter</taxon>
    </lineage>
</organism>
<dbReference type="EMBL" id="CP041242">
    <property type="protein sequence ID" value="QDH69650.1"/>
    <property type="molecule type" value="Genomic_DNA"/>
</dbReference>
<evidence type="ECO:0000256" key="2">
    <source>
        <dbReference type="ARBA" id="ARBA00007935"/>
    </source>
</evidence>
<evidence type="ECO:0000256" key="7">
    <source>
        <dbReference type="ARBA" id="ARBA00023136"/>
    </source>
</evidence>
<dbReference type="Proteomes" id="UP000317199">
    <property type="component" value="Chromosome"/>
</dbReference>
<evidence type="ECO:0000313" key="10">
    <source>
        <dbReference type="Proteomes" id="UP000317199"/>
    </source>
</evidence>
<dbReference type="Pfam" id="PF01032">
    <property type="entry name" value="FecCD"/>
    <property type="match status" value="1"/>
</dbReference>
<dbReference type="RefSeq" id="WP_141622991.1">
    <property type="nucleotide sequence ID" value="NZ_CP041242.1"/>
</dbReference>
<dbReference type="GO" id="GO:0005886">
    <property type="term" value="C:plasma membrane"/>
    <property type="evidence" value="ECO:0007669"/>
    <property type="project" value="UniProtKB-SubCell"/>
</dbReference>
<dbReference type="PANTHER" id="PTHR30472">
    <property type="entry name" value="FERRIC ENTEROBACTIN TRANSPORT SYSTEM PERMEASE PROTEIN"/>
    <property type="match status" value="1"/>
</dbReference>
<comment type="similarity">
    <text evidence="2">Belongs to the binding-protein-dependent transport system permease family. FecCD subfamily.</text>
</comment>
<feature type="transmembrane region" description="Helical" evidence="8">
    <location>
        <begin position="212"/>
        <end position="234"/>
    </location>
</feature>
<evidence type="ECO:0000256" key="6">
    <source>
        <dbReference type="ARBA" id="ARBA00022989"/>
    </source>
</evidence>
<accession>A0A514BQH8</accession>
<gene>
    <name evidence="9" type="ORF">FKV23_05750</name>
</gene>
<dbReference type="PANTHER" id="PTHR30472:SF41">
    <property type="entry name" value="TRANSPORT SYSTEM PERMEASE PROTEIN"/>
    <property type="match status" value="1"/>
</dbReference>
<keyword evidence="6 8" id="KW-1133">Transmembrane helix</keyword>
<dbReference type="GO" id="GO:0022857">
    <property type="term" value="F:transmembrane transporter activity"/>
    <property type="evidence" value="ECO:0007669"/>
    <property type="project" value="InterPro"/>
</dbReference>
<dbReference type="KEGG" id="lyj:FKV23_05750"/>
<dbReference type="OrthoDB" id="9055647at2"/>
<evidence type="ECO:0000313" key="9">
    <source>
        <dbReference type="EMBL" id="QDH69650.1"/>
    </source>
</evidence>
<feature type="transmembrane region" description="Helical" evidence="8">
    <location>
        <begin position="260"/>
        <end position="285"/>
    </location>
</feature>
<dbReference type="Gene3D" id="1.10.3470.10">
    <property type="entry name" value="ABC transporter involved in vitamin B12 uptake, BtuC"/>
    <property type="match status" value="1"/>
</dbReference>
<dbReference type="GO" id="GO:0033214">
    <property type="term" value="P:siderophore-iron import into cell"/>
    <property type="evidence" value="ECO:0007669"/>
    <property type="project" value="TreeGrafter"/>
</dbReference>
<dbReference type="AlphaFoldDB" id="A0A514BQH8"/>